<dbReference type="RefSeq" id="WP_143754697.1">
    <property type="nucleotide sequence ID" value="NZ_FCNV02000021.1"/>
</dbReference>
<dbReference type="EMBL" id="FCNV02000021">
    <property type="protein sequence ID" value="SAL51420.1"/>
    <property type="molecule type" value="Genomic_DNA"/>
</dbReference>
<organism evidence="1 2">
    <name type="scientific">Caballeronia concitans</name>
    <dbReference type="NCBI Taxonomy" id="1777133"/>
    <lineage>
        <taxon>Bacteria</taxon>
        <taxon>Pseudomonadati</taxon>
        <taxon>Pseudomonadota</taxon>
        <taxon>Betaproteobacteria</taxon>
        <taxon>Burkholderiales</taxon>
        <taxon>Burkholderiaceae</taxon>
        <taxon>Caballeronia</taxon>
    </lineage>
</organism>
<accession>A0A658R5K3</accession>
<dbReference type="OrthoDB" id="9899310at2"/>
<dbReference type="Proteomes" id="UP000198263">
    <property type="component" value="Unassembled WGS sequence"/>
</dbReference>
<proteinExistence type="predicted"/>
<protein>
    <submittedName>
        <fullName evidence="1">Uncharacterized protein</fullName>
    </submittedName>
</protein>
<gene>
    <name evidence="1" type="ORF">AWB72_05444</name>
</gene>
<comment type="caution">
    <text evidence="1">The sequence shown here is derived from an EMBL/GenBank/DDBJ whole genome shotgun (WGS) entry which is preliminary data.</text>
</comment>
<sequence>MVNPSFHWRHYASPKQRSQALWVQFQACFVDALKATDPCSFSWAWESAANRTSFYQNGILPKVAQCLGLIDVYELFRVDSTFCVGQSAAEKATLVPIIHVESENNTPSAGHEVRKLCALTSRLKVLIVCDEWSCAWSHGGHASRYLAEWRDLVRNHNLYHPDDCEVGVIVAERRDDGTSAEKIYFYATVITDPVPQG</sequence>
<keyword evidence="2" id="KW-1185">Reference proteome</keyword>
<dbReference type="AlphaFoldDB" id="A0A658R5K3"/>
<evidence type="ECO:0000313" key="2">
    <source>
        <dbReference type="Proteomes" id="UP000198263"/>
    </source>
</evidence>
<reference evidence="1 2" key="1">
    <citation type="submission" date="2016-01" db="EMBL/GenBank/DDBJ databases">
        <authorList>
            <person name="Peeters C."/>
        </authorList>
    </citation>
    <scope>NUCLEOTIDE SEQUENCE [LARGE SCALE GENOMIC DNA]</scope>
    <source>
        <strain evidence="1">LMG 29315</strain>
    </source>
</reference>
<evidence type="ECO:0000313" key="1">
    <source>
        <dbReference type="EMBL" id="SAL51420.1"/>
    </source>
</evidence>
<name>A0A658R5K3_9BURK</name>